<evidence type="ECO:0000313" key="3">
    <source>
        <dbReference type="Proteomes" id="UP000053989"/>
    </source>
</evidence>
<protein>
    <recommendedName>
        <fullName evidence="1">Protein kinase domain-containing protein</fullName>
    </recommendedName>
</protein>
<evidence type="ECO:0000313" key="2">
    <source>
        <dbReference type="EMBL" id="KIM64153.1"/>
    </source>
</evidence>
<evidence type="ECO:0000259" key="1">
    <source>
        <dbReference type="PROSITE" id="PS50011"/>
    </source>
</evidence>
<feature type="domain" description="Protein kinase" evidence="1">
    <location>
        <begin position="1"/>
        <end position="247"/>
    </location>
</feature>
<feature type="domain" description="Protein kinase" evidence="1">
    <location>
        <begin position="269"/>
        <end position="380"/>
    </location>
</feature>
<dbReference type="PROSITE" id="PS50011">
    <property type="entry name" value="PROTEIN_KINASE_DOM"/>
    <property type="match status" value="2"/>
</dbReference>
<dbReference type="EMBL" id="KN822030">
    <property type="protein sequence ID" value="KIM64153.1"/>
    <property type="molecule type" value="Genomic_DNA"/>
</dbReference>
<dbReference type="GO" id="GO:0004674">
    <property type="term" value="F:protein serine/threonine kinase activity"/>
    <property type="evidence" value="ECO:0007669"/>
    <property type="project" value="TreeGrafter"/>
</dbReference>
<reference evidence="3" key="2">
    <citation type="submission" date="2015-01" db="EMBL/GenBank/DDBJ databases">
        <title>Evolutionary Origins and Diversification of the Mycorrhizal Mutualists.</title>
        <authorList>
            <consortium name="DOE Joint Genome Institute"/>
            <consortium name="Mycorrhizal Genomics Consortium"/>
            <person name="Kohler A."/>
            <person name="Kuo A."/>
            <person name="Nagy L.G."/>
            <person name="Floudas D."/>
            <person name="Copeland A."/>
            <person name="Barry K.W."/>
            <person name="Cichocki N."/>
            <person name="Veneault-Fourrey C."/>
            <person name="LaButti K."/>
            <person name="Lindquist E.A."/>
            <person name="Lipzen A."/>
            <person name="Lundell T."/>
            <person name="Morin E."/>
            <person name="Murat C."/>
            <person name="Riley R."/>
            <person name="Ohm R."/>
            <person name="Sun H."/>
            <person name="Tunlid A."/>
            <person name="Henrissat B."/>
            <person name="Grigoriev I.V."/>
            <person name="Hibbett D.S."/>
            <person name="Martin F."/>
        </authorList>
    </citation>
    <scope>NUCLEOTIDE SEQUENCE [LARGE SCALE GENOMIC DNA]</scope>
    <source>
        <strain evidence="3">Foug A</strain>
    </source>
</reference>
<name>A0A0C2ZRK6_9AGAM</name>
<organism evidence="2 3">
    <name type="scientific">Scleroderma citrinum Foug A</name>
    <dbReference type="NCBI Taxonomy" id="1036808"/>
    <lineage>
        <taxon>Eukaryota</taxon>
        <taxon>Fungi</taxon>
        <taxon>Dikarya</taxon>
        <taxon>Basidiomycota</taxon>
        <taxon>Agaricomycotina</taxon>
        <taxon>Agaricomycetes</taxon>
        <taxon>Agaricomycetidae</taxon>
        <taxon>Boletales</taxon>
        <taxon>Sclerodermatineae</taxon>
        <taxon>Sclerodermataceae</taxon>
        <taxon>Scleroderma</taxon>
    </lineage>
</organism>
<sequence>MIVAIKTPRSKLLEGREKIVHGLQEIRLRVQLRHQNVLPKFLGITTKFIESLSIVTWWMEGNSHDYVQDESIDPCPLIIGIAQGLQYLHNLTPDAVFHGNLRGLNVLILDNGEPLLTNLGLLWPVDSSPGVSSIRDIRGTVNWMAPEMFDGGHGCRPTAEGDIWAFAMTALELFTRENPFHDHTDPTAIKSSIKKGLPGRPNACNRMTDPWWNILVQCWEVASSSRPTISQVVKSFAALGAVQSPTLKESIKRISRKCPNIKRLDGQIDKDHSILIRGGFATVCRGTLCHKQTKVAVKTARGDLSMDEKIINRILEEVYVWYKLRHANILPLLGITTQFDSTLSIVSRWMERGTARDYVRDSINDPRPLVRGCATCMTQI</sequence>
<dbReference type="GO" id="GO:0005524">
    <property type="term" value="F:ATP binding"/>
    <property type="evidence" value="ECO:0007669"/>
    <property type="project" value="InterPro"/>
</dbReference>
<reference evidence="2 3" key="1">
    <citation type="submission" date="2014-04" db="EMBL/GenBank/DDBJ databases">
        <authorList>
            <consortium name="DOE Joint Genome Institute"/>
            <person name="Kuo A."/>
            <person name="Kohler A."/>
            <person name="Nagy L.G."/>
            <person name="Floudas D."/>
            <person name="Copeland A."/>
            <person name="Barry K.W."/>
            <person name="Cichocki N."/>
            <person name="Veneault-Fourrey C."/>
            <person name="LaButti K."/>
            <person name="Lindquist E.A."/>
            <person name="Lipzen A."/>
            <person name="Lundell T."/>
            <person name="Morin E."/>
            <person name="Murat C."/>
            <person name="Sun H."/>
            <person name="Tunlid A."/>
            <person name="Henrissat B."/>
            <person name="Grigoriev I.V."/>
            <person name="Hibbett D.S."/>
            <person name="Martin F."/>
            <person name="Nordberg H.P."/>
            <person name="Cantor M.N."/>
            <person name="Hua S.X."/>
        </authorList>
    </citation>
    <scope>NUCLEOTIDE SEQUENCE [LARGE SCALE GENOMIC DNA]</scope>
    <source>
        <strain evidence="2 3">Foug A</strain>
    </source>
</reference>
<proteinExistence type="predicted"/>
<keyword evidence="3" id="KW-1185">Reference proteome</keyword>
<dbReference type="InterPro" id="IPR000719">
    <property type="entry name" value="Prot_kinase_dom"/>
</dbReference>
<dbReference type="PANTHER" id="PTHR44329">
    <property type="entry name" value="SERINE/THREONINE-PROTEIN KINASE TNNI3K-RELATED"/>
    <property type="match status" value="1"/>
</dbReference>
<dbReference type="InterPro" id="IPR001245">
    <property type="entry name" value="Ser-Thr/Tyr_kinase_cat_dom"/>
</dbReference>
<dbReference type="InterPro" id="IPR011009">
    <property type="entry name" value="Kinase-like_dom_sf"/>
</dbReference>
<dbReference type="SUPFAM" id="SSF56112">
    <property type="entry name" value="Protein kinase-like (PK-like)"/>
    <property type="match status" value="2"/>
</dbReference>
<dbReference type="OrthoDB" id="544350at2759"/>
<dbReference type="InParanoid" id="A0A0C2ZRK6"/>
<gene>
    <name evidence="2" type="ORF">SCLCIDRAFT_660544</name>
</gene>
<dbReference type="AlphaFoldDB" id="A0A0C2ZRK6"/>
<dbReference type="HOGENOM" id="CLU_043571_0_0_1"/>
<accession>A0A0C2ZRK6</accession>
<dbReference type="Proteomes" id="UP000053989">
    <property type="component" value="Unassembled WGS sequence"/>
</dbReference>
<dbReference type="Gene3D" id="1.10.510.10">
    <property type="entry name" value="Transferase(Phosphotransferase) domain 1"/>
    <property type="match status" value="2"/>
</dbReference>
<dbReference type="Pfam" id="PF07714">
    <property type="entry name" value="PK_Tyr_Ser-Thr"/>
    <property type="match status" value="2"/>
</dbReference>
<dbReference type="STRING" id="1036808.A0A0C2ZRK6"/>
<dbReference type="InterPro" id="IPR051681">
    <property type="entry name" value="Ser/Thr_Kinases-Pseudokinases"/>
</dbReference>